<dbReference type="RefSeq" id="XP_067481940.1">
    <property type="nucleotide sequence ID" value="XM_067626940.1"/>
</dbReference>
<evidence type="ECO:0000313" key="2">
    <source>
        <dbReference type="EMBL" id="OJJ74692.1"/>
    </source>
</evidence>
<gene>
    <name evidence="2" type="ORF">ASPBRDRAFT_52726</name>
</gene>
<dbReference type="OMA" id="QDMQCFL"/>
<feature type="compositionally biased region" description="Polar residues" evidence="1">
    <location>
        <begin position="213"/>
        <end position="226"/>
    </location>
</feature>
<protein>
    <submittedName>
        <fullName evidence="2">Uncharacterized protein</fullName>
    </submittedName>
</protein>
<dbReference type="VEuPathDB" id="FungiDB:ASPBRDRAFT_52726"/>
<dbReference type="Proteomes" id="UP000184499">
    <property type="component" value="Unassembled WGS sequence"/>
</dbReference>
<name>A0A1L9USU4_ASPBC</name>
<proteinExistence type="predicted"/>
<accession>A0A1L9USU4</accession>
<reference evidence="3" key="1">
    <citation type="journal article" date="2017" name="Genome Biol.">
        <title>Comparative genomics reveals high biological diversity and specific adaptations in the industrially and medically important fungal genus Aspergillus.</title>
        <authorList>
            <person name="de Vries R.P."/>
            <person name="Riley R."/>
            <person name="Wiebenga A."/>
            <person name="Aguilar-Osorio G."/>
            <person name="Amillis S."/>
            <person name="Uchima C.A."/>
            <person name="Anderluh G."/>
            <person name="Asadollahi M."/>
            <person name="Askin M."/>
            <person name="Barry K."/>
            <person name="Battaglia E."/>
            <person name="Bayram O."/>
            <person name="Benocci T."/>
            <person name="Braus-Stromeyer S.A."/>
            <person name="Caldana C."/>
            <person name="Canovas D."/>
            <person name="Cerqueira G.C."/>
            <person name="Chen F."/>
            <person name="Chen W."/>
            <person name="Choi C."/>
            <person name="Clum A."/>
            <person name="Dos Santos R.A."/>
            <person name="Damasio A.R."/>
            <person name="Diallinas G."/>
            <person name="Emri T."/>
            <person name="Fekete E."/>
            <person name="Flipphi M."/>
            <person name="Freyberg S."/>
            <person name="Gallo A."/>
            <person name="Gournas C."/>
            <person name="Habgood R."/>
            <person name="Hainaut M."/>
            <person name="Harispe M.L."/>
            <person name="Henrissat B."/>
            <person name="Hilden K.S."/>
            <person name="Hope R."/>
            <person name="Hossain A."/>
            <person name="Karabika E."/>
            <person name="Karaffa L."/>
            <person name="Karanyi Z."/>
            <person name="Krasevec N."/>
            <person name="Kuo A."/>
            <person name="Kusch H."/>
            <person name="LaButti K."/>
            <person name="Lagendijk E.L."/>
            <person name="Lapidus A."/>
            <person name="Levasseur A."/>
            <person name="Lindquist E."/>
            <person name="Lipzen A."/>
            <person name="Logrieco A.F."/>
            <person name="MacCabe A."/>
            <person name="Maekelae M.R."/>
            <person name="Malavazi I."/>
            <person name="Melin P."/>
            <person name="Meyer V."/>
            <person name="Mielnichuk N."/>
            <person name="Miskei M."/>
            <person name="Molnar A.P."/>
            <person name="Mule G."/>
            <person name="Ngan C.Y."/>
            <person name="Orejas M."/>
            <person name="Orosz E."/>
            <person name="Ouedraogo J.P."/>
            <person name="Overkamp K.M."/>
            <person name="Park H.-S."/>
            <person name="Perrone G."/>
            <person name="Piumi F."/>
            <person name="Punt P.J."/>
            <person name="Ram A.F."/>
            <person name="Ramon A."/>
            <person name="Rauscher S."/>
            <person name="Record E."/>
            <person name="Riano-Pachon D.M."/>
            <person name="Robert V."/>
            <person name="Roehrig J."/>
            <person name="Ruller R."/>
            <person name="Salamov A."/>
            <person name="Salih N.S."/>
            <person name="Samson R.A."/>
            <person name="Sandor E."/>
            <person name="Sanguinetti M."/>
            <person name="Schuetze T."/>
            <person name="Sepcic K."/>
            <person name="Shelest E."/>
            <person name="Sherlock G."/>
            <person name="Sophianopoulou V."/>
            <person name="Squina F.M."/>
            <person name="Sun H."/>
            <person name="Susca A."/>
            <person name="Todd R.B."/>
            <person name="Tsang A."/>
            <person name="Unkles S.E."/>
            <person name="van de Wiele N."/>
            <person name="van Rossen-Uffink D."/>
            <person name="Oliveira J.V."/>
            <person name="Vesth T.C."/>
            <person name="Visser J."/>
            <person name="Yu J.-H."/>
            <person name="Zhou M."/>
            <person name="Andersen M.R."/>
            <person name="Archer D.B."/>
            <person name="Baker S.E."/>
            <person name="Benoit I."/>
            <person name="Brakhage A.A."/>
            <person name="Braus G.H."/>
            <person name="Fischer R."/>
            <person name="Frisvad J.C."/>
            <person name="Goldman G.H."/>
            <person name="Houbraken J."/>
            <person name="Oakley B."/>
            <person name="Pocsi I."/>
            <person name="Scazzocchio C."/>
            <person name="Seiboth B."/>
            <person name="vanKuyk P.A."/>
            <person name="Wortman J."/>
            <person name="Dyer P.S."/>
            <person name="Grigoriev I.V."/>
        </authorList>
    </citation>
    <scope>NUCLEOTIDE SEQUENCE [LARGE SCALE GENOMIC DNA]</scope>
    <source>
        <strain evidence="3">CBS 101740 / IMI 381727 / IBT 21946</strain>
    </source>
</reference>
<evidence type="ECO:0000256" key="1">
    <source>
        <dbReference type="SAM" id="MobiDB-lite"/>
    </source>
</evidence>
<dbReference type="GeneID" id="93579428"/>
<dbReference type="OrthoDB" id="4479638at2759"/>
<feature type="region of interest" description="Disordered" evidence="1">
    <location>
        <begin position="187"/>
        <end position="226"/>
    </location>
</feature>
<dbReference type="EMBL" id="KV878681">
    <property type="protein sequence ID" value="OJJ74692.1"/>
    <property type="molecule type" value="Genomic_DNA"/>
</dbReference>
<dbReference type="STRING" id="767769.A0A1L9USU4"/>
<dbReference type="AlphaFoldDB" id="A0A1L9USU4"/>
<evidence type="ECO:0000313" key="3">
    <source>
        <dbReference type="Proteomes" id="UP000184499"/>
    </source>
</evidence>
<sequence length="805" mass="91548">MSDSHIPSLLTARETTQNSVSALWKPLDDSQQSLLESVGNKRLARRLYKRTFKIYSREDRLNAIEFCQTRKHINPITGQERPISLITASEILHISVGTLQRWIKEKEKITDMKRGSSRAEAQKDYAFLRLLPQQVFQHHFIRRSDFHMLHPYEHPVPFIGIEGGRLGRLKNFAEAYLFLGQVEGSHPGHPNVPATVDSTKRPSQPSGVGDQVPLSNTSPTHYPTTENSRVQYINSRLYELAPNYDSRRLGSQSHDPCYAEMGSCVMFICQQMMNNDGRIESAIPVRVGFDYNEPFRGAPQHWAIWLVFNDNMIILLPLSLSLKGAVENEVAPDTLYLQGWTIDHELLKCKGRKRKRIDNREQVRLQPIYSKFRLSPVLHITDVEMLFLQTSSWRPRRFAPTWTLYSTILHSSYRYGLPLSPIYGRYTDVRFVINAILKSAPQVSCSEMPAQPFQLIKLSHFTLNNKVTDEQILAQSSHHFDASGIHMPPKLDIADIERSFEHEDVGVTSGRNVRSKITHALKLCLEESMDIVDEKRRCMFFTCPESQASIASCYCQYHSKALISHAVKFSDSTSGGGLIADSAFRQNVSITDDTRGPLLQLKSLYSRPDRTWIIDFEFISMPAKYSPIPLQLAIRQLDGKLLYAGNVDCSMSMGELLEAVSPYVSNKHKMMGTLFLRCYGSLNTNGDPPSRITEIIRDACGYDHSKIQLLSWFSAQDMQCFLRILTGQDELIHGKISHLASSNFQPINIGDLCRKLLPNLPSGRLESVKEYLVRGEENMSSQNYHNASYDTRAMAEIVEALVRLV</sequence>
<organism evidence="2 3">
    <name type="scientific">Aspergillus brasiliensis (strain CBS 101740 / IMI 381727 / IBT 21946)</name>
    <dbReference type="NCBI Taxonomy" id="767769"/>
    <lineage>
        <taxon>Eukaryota</taxon>
        <taxon>Fungi</taxon>
        <taxon>Dikarya</taxon>
        <taxon>Ascomycota</taxon>
        <taxon>Pezizomycotina</taxon>
        <taxon>Eurotiomycetes</taxon>
        <taxon>Eurotiomycetidae</taxon>
        <taxon>Eurotiales</taxon>
        <taxon>Aspergillaceae</taxon>
        <taxon>Aspergillus</taxon>
        <taxon>Aspergillus subgen. Circumdati</taxon>
    </lineage>
</organism>
<keyword evidence="3" id="KW-1185">Reference proteome</keyword>